<protein>
    <recommendedName>
        <fullName evidence="3">Flagellar FliJ protein</fullName>
    </recommendedName>
</protein>
<evidence type="ECO:0000256" key="3">
    <source>
        <dbReference type="ARBA" id="ARBA00020392"/>
    </source>
</evidence>
<keyword evidence="8" id="KW-0653">Protein transport</keyword>
<dbReference type="RefSeq" id="WP_066659268.1">
    <property type="nucleotide sequence ID" value="NZ_CBCSCL010000021.1"/>
</dbReference>
<evidence type="ECO:0000256" key="10">
    <source>
        <dbReference type="ARBA" id="ARBA00023225"/>
    </source>
</evidence>
<evidence type="ECO:0000256" key="5">
    <source>
        <dbReference type="ARBA" id="ARBA00022475"/>
    </source>
</evidence>
<dbReference type="Proteomes" id="UP000091926">
    <property type="component" value="Chromosome"/>
</dbReference>
<proteinExistence type="inferred from homology"/>
<dbReference type="KEGG" id="bfz:BAU07_15220"/>
<dbReference type="Gene3D" id="1.10.287.1700">
    <property type="match status" value="1"/>
</dbReference>
<dbReference type="PANTHER" id="PTHR38786">
    <property type="entry name" value="FLAGELLAR FLIJ PROTEIN"/>
    <property type="match status" value="1"/>
</dbReference>
<accession>A0A193GG53</accession>
<evidence type="ECO:0000256" key="6">
    <source>
        <dbReference type="ARBA" id="ARBA00022500"/>
    </source>
</evidence>
<keyword evidence="11" id="KW-0282">Flagellum</keyword>
<keyword evidence="11" id="KW-0969">Cilium</keyword>
<evidence type="ECO:0000256" key="1">
    <source>
        <dbReference type="ARBA" id="ARBA00004413"/>
    </source>
</evidence>
<name>A0A193GG53_9BORD</name>
<organism evidence="11 12">
    <name type="scientific">Bordetella flabilis</name>
    <dbReference type="NCBI Taxonomy" id="463014"/>
    <lineage>
        <taxon>Bacteria</taxon>
        <taxon>Pseudomonadati</taxon>
        <taxon>Pseudomonadota</taxon>
        <taxon>Betaproteobacteria</taxon>
        <taxon>Burkholderiales</taxon>
        <taxon>Alcaligenaceae</taxon>
        <taxon>Bordetella</taxon>
    </lineage>
</organism>
<evidence type="ECO:0000313" key="12">
    <source>
        <dbReference type="Proteomes" id="UP000091926"/>
    </source>
</evidence>
<dbReference type="STRING" id="463014.BAU07_15220"/>
<reference evidence="11 12" key="1">
    <citation type="submission" date="2016-06" db="EMBL/GenBank/DDBJ databases">
        <title>Complete genome sequences of Bordetella bronchialis and Bordetella flabilis.</title>
        <authorList>
            <person name="LiPuma J.J."/>
            <person name="Spilker T."/>
        </authorList>
    </citation>
    <scope>NUCLEOTIDE SEQUENCE [LARGE SCALE GENOMIC DNA]</scope>
    <source>
        <strain evidence="11 12">AU10664</strain>
    </source>
</reference>
<evidence type="ECO:0000256" key="7">
    <source>
        <dbReference type="ARBA" id="ARBA00022795"/>
    </source>
</evidence>
<dbReference type="GO" id="GO:0006935">
    <property type="term" value="P:chemotaxis"/>
    <property type="evidence" value="ECO:0007669"/>
    <property type="project" value="UniProtKB-KW"/>
</dbReference>
<dbReference type="InterPro" id="IPR053716">
    <property type="entry name" value="Flag_assembly_chemotaxis_eff"/>
</dbReference>
<keyword evidence="10" id="KW-1006">Bacterial flagellum protein export</keyword>
<dbReference type="AlphaFoldDB" id="A0A193GG53"/>
<keyword evidence="4" id="KW-0813">Transport</keyword>
<sequence>MPSQLPLDTLIGLAKDQTDEAARRLGTLHTVRNDAERQLAMLHDYRADYLQRLQHAMVSGMSAADCHNYQRFIATLDDAIDQQRAVLEQADSHLAQGKVRWQEERRKLNSFDALAQRQNRELARQDARREQRLNDEYSARLVRGATGLH</sequence>
<dbReference type="GO" id="GO:0009288">
    <property type="term" value="C:bacterial-type flagellum"/>
    <property type="evidence" value="ECO:0007669"/>
    <property type="project" value="InterPro"/>
</dbReference>
<evidence type="ECO:0000256" key="9">
    <source>
        <dbReference type="ARBA" id="ARBA00023136"/>
    </source>
</evidence>
<dbReference type="GO" id="GO:0005886">
    <property type="term" value="C:plasma membrane"/>
    <property type="evidence" value="ECO:0007669"/>
    <property type="project" value="UniProtKB-SubCell"/>
</dbReference>
<dbReference type="Pfam" id="PF02050">
    <property type="entry name" value="FliJ"/>
    <property type="match status" value="1"/>
</dbReference>
<dbReference type="GO" id="GO:0071973">
    <property type="term" value="P:bacterial-type flagellum-dependent cell motility"/>
    <property type="evidence" value="ECO:0007669"/>
    <property type="project" value="InterPro"/>
</dbReference>
<comment type="similarity">
    <text evidence="2">Belongs to the FliJ family.</text>
</comment>
<keyword evidence="5" id="KW-1003">Cell membrane</keyword>
<keyword evidence="11" id="KW-0966">Cell projection</keyword>
<dbReference type="PIRSF" id="PIRSF019404">
    <property type="entry name" value="FliJ"/>
    <property type="match status" value="1"/>
</dbReference>
<evidence type="ECO:0000256" key="2">
    <source>
        <dbReference type="ARBA" id="ARBA00010004"/>
    </source>
</evidence>
<dbReference type="OrthoDB" id="6465096at2"/>
<keyword evidence="6" id="KW-0145">Chemotaxis</keyword>
<evidence type="ECO:0000256" key="8">
    <source>
        <dbReference type="ARBA" id="ARBA00022927"/>
    </source>
</evidence>
<dbReference type="GO" id="GO:0003774">
    <property type="term" value="F:cytoskeletal motor activity"/>
    <property type="evidence" value="ECO:0007669"/>
    <property type="project" value="InterPro"/>
</dbReference>
<keyword evidence="9" id="KW-0472">Membrane</keyword>
<dbReference type="PRINTS" id="PR01004">
    <property type="entry name" value="FLGFLIJ"/>
</dbReference>
<keyword evidence="12" id="KW-1185">Reference proteome</keyword>
<dbReference type="InterPro" id="IPR052570">
    <property type="entry name" value="FliJ"/>
</dbReference>
<dbReference type="EMBL" id="CP016172">
    <property type="protein sequence ID" value="ANN78274.1"/>
    <property type="molecule type" value="Genomic_DNA"/>
</dbReference>
<comment type="subcellular location">
    <subcellularLocation>
        <location evidence="1">Cell membrane</location>
        <topology evidence="1">Peripheral membrane protein</topology>
        <orientation evidence="1">Cytoplasmic side</orientation>
    </subcellularLocation>
</comment>
<dbReference type="InterPro" id="IPR012823">
    <property type="entry name" value="Flagell_FliJ"/>
</dbReference>
<evidence type="ECO:0000313" key="11">
    <source>
        <dbReference type="EMBL" id="ANN78274.1"/>
    </source>
</evidence>
<dbReference type="PANTHER" id="PTHR38786:SF1">
    <property type="entry name" value="FLAGELLAR FLIJ PROTEIN"/>
    <property type="match status" value="1"/>
</dbReference>
<evidence type="ECO:0000256" key="4">
    <source>
        <dbReference type="ARBA" id="ARBA00022448"/>
    </source>
</evidence>
<gene>
    <name evidence="11" type="ORF">BAU07_15220</name>
</gene>
<dbReference type="GO" id="GO:0015031">
    <property type="term" value="P:protein transport"/>
    <property type="evidence" value="ECO:0007669"/>
    <property type="project" value="UniProtKB-KW"/>
</dbReference>
<dbReference type="InterPro" id="IPR018006">
    <property type="entry name" value="Flag_FliJ_proteobac"/>
</dbReference>
<dbReference type="GO" id="GO:0044781">
    <property type="term" value="P:bacterial-type flagellum organization"/>
    <property type="evidence" value="ECO:0007669"/>
    <property type="project" value="UniProtKB-KW"/>
</dbReference>
<dbReference type="NCBIfam" id="TIGR02473">
    <property type="entry name" value="flagell_FliJ"/>
    <property type="match status" value="1"/>
</dbReference>
<keyword evidence="7" id="KW-1005">Bacterial flagellum biogenesis</keyword>